<proteinExistence type="predicted"/>
<dbReference type="Proteomes" id="UP000694382">
    <property type="component" value="Unassembled WGS sequence"/>
</dbReference>
<dbReference type="GO" id="GO:0005783">
    <property type="term" value="C:endoplasmic reticulum"/>
    <property type="evidence" value="ECO:0007669"/>
    <property type="project" value="TreeGrafter"/>
</dbReference>
<accession>A0A8U8B1M8</accession>
<evidence type="ECO:0000313" key="3">
    <source>
        <dbReference type="Proteomes" id="UP000694382"/>
    </source>
</evidence>
<dbReference type="PANTHER" id="PTHR10730:SF7">
    <property type="entry name" value="MULTIFUNCTIONAL PROCOLLAGEN LYSINE HYDROXYLASE AND GLYCOSYLTRANSFERASE LH3"/>
    <property type="match status" value="1"/>
</dbReference>
<dbReference type="PANTHER" id="PTHR10730">
    <property type="entry name" value="PROCOLLAGEN-LYSINE,2-OXOGLUTARATE 5-DIOXYGENASE/GLYCOSYLTRANSFERASE 25 FAMILY MEMBER"/>
    <property type="match status" value="1"/>
</dbReference>
<organism evidence="2 3">
    <name type="scientific">Geospiza parvula</name>
    <name type="common">Small tree-finch</name>
    <name type="synonym">Camarhynchus parvulus</name>
    <dbReference type="NCBI Taxonomy" id="87175"/>
    <lineage>
        <taxon>Eukaryota</taxon>
        <taxon>Metazoa</taxon>
        <taxon>Chordata</taxon>
        <taxon>Craniata</taxon>
        <taxon>Vertebrata</taxon>
        <taxon>Euteleostomi</taxon>
        <taxon>Archelosauria</taxon>
        <taxon>Archosauria</taxon>
        <taxon>Dinosauria</taxon>
        <taxon>Saurischia</taxon>
        <taxon>Theropoda</taxon>
        <taxon>Coelurosauria</taxon>
        <taxon>Aves</taxon>
        <taxon>Neognathae</taxon>
        <taxon>Neoaves</taxon>
        <taxon>Telluraves</taxon>
        <taxon>Australaves</taxon>
        <taxon>Passeriformes</taxon>
        <taxon>Thraupidae</taxon>
        <taxon>Camarhynchus</taxon>
    </lineage>
</organism>
<evidence type="ECO:0000313" key="2">
    <source>
        <dbReference type="Ensembl" id="ENSCPVP00000024141.1"/>
    </source>
</evidence>
<dbReference type="Ensembl" id="ENSCPVT00000027599.1">
    <property type="protein sequence ID" value="ENSCPVP00000024141.1"/>
    <property type="gene ID" value="ENSCPVG00000012875.2"/>
</dbReference>
<dbReference type="GO" id="GO:0008475">
    <property type="term" value="F:procollagen-lysine 5-dioxygenase activity"/>
    <property type="evidence" value="ECO:0007669"/>
    <property type="project" value="TreeGrafter"/>
</dbReference>
<feature type="domain" description="PLOD1-3-like GT" evidence="1">
    <location>
        <begin position="25"/>
        <end position="123"/>
    </location>
</feature>
<dbReference type="InterPro" id="IPR057589">
    <property type="entry name" value="GT_PLOD"/>
</dbReference>
<keyword evidence="3" id="KW-1185">Reference proteome</keyword>
<sequence>PRAMAALALPLLLLLLGQWSLCPGLLVLTVATEVTDGYRRFLRSAHAFNYSTLGLGRRWRGGDIARSPGGGQKVRWLRAALEPLRGRGGLVVLFVDSYDVVLAGPPRELLAKFRAAAGAVVFAGIFGGSGGRILGGIWGEFGGDFGGSGGELGGPVGGFGGQLRGDFGGHIGGILGGPGGDFWGAGFGGKLGGS</sequence>
<dbReference type="InterPro" id="IPR050757">
    <property type="entry name" value="Collagen_mod_GT25"/>
</dbReference>
<dbReference type="GO" id="GO:0033823">
    <property type="term" value="F:procollagen glucosyltransferase activity"/>
    <property type="evidence" value="ECO:0007669"/>
    <property type="project" value="TreeGrafter"/>
</dbReference>
<dbReference type="AlphaFoldDB" id="A0A8U8B1M8"/>
<evidence type="ECO:0000259" key="1">
    <source>
        <dbReference type="Pfam" id="PF25342"/>
    </source>
</evidence>
<dbReference type="Pfam" id="PF25342">
    <property type="entry name" value="GT_PLOD"/>
    <property type="match status" value="1"/>
</dbReference>
<reference evidence="2" key="1">
    <citation type="submission" date="2025-08" db="UniProtKB">
        <authorList>
            <consortium name="Ensembl"/>
        </authorList>
    </citation>
    <scope>IDENTIFICATION</scope>
</reference>
<protein>
    <recommendedName>
        <fullName evidence="1">PLOD1-3-like GT domain-containing protein</fullName>
    </recommendedName>
</protein>
<reference evidence="2" key="2">
    <citation type="submission" date="2025-09" db="UniProtKB">
        <authorList>
            <consortium name="Ensembl"/>
        </authorList>
    </citation>
    <scope>IDENTIFICATION</scope>
</reference>
<name>A0A8U8B1M8_GEOPR</name>